<evidence type="ECO:0000256" key="3">
    <source>
        <dbReference type="ARBA" id="ARBA00022989"/>
    </source>
</evidence>
<reference evidence="7" key="1">
    <citation type="submission" date="2020-06" db="EMBL/GenBank/DDBJ databases">
        <title>Draft genome sequences of strains closely related to Aspergillus parafelis and Aspergillus hiratsukae.</title>
        <authorList>
            <person name="Dos Santos R.A.C."/>
            <person name="Rivero-Menendez O."/>
            <person name="Steenwyk J.L."/>
            <person name="Mead M.E."/>
            <person name="Goldman G.H."/>
            <person name="Alastruey-Izquierdo A."/>
            <person name="Rokas A."/>
        </authorList>
    </citation>
    <scope>NUCLEOTIDE SEQUENCE</scope>
    <source>
        <strain evidence="7">CNM-CM5793</strain>
    </source>
</reference>
<dbReference type="GO" id="GO:0005886">
    <property type="term" value="C:plasma membrane"/>
    <property type="evidence" value="ECO:0007669"/>
    <property type="project" value="TreeGrafter"/>
</dbReference>
<dbReference type="EMBL" id="JACBAD010001911">
    <property type="protein sequence ID" value="KAF7128634.1"/>
    <property type="molecule type" value="Genomic_DNA"/>
</dbReference>
<feature type="transmembrane region" description="Helical" evidence="6">
    <location>
        <begin position="87"/>
        <end position="108"/>
    </location>
</feature>
<keyword evidence="4 6" id="KW-0472">Membrane</keyword>
<dbReference type="PANTHER" id="PTHR23501:SF199">
    <property type="entry name" value="MFS EFFLUX TRANSPORTER INPD-RELATED"/>
    <property type="match status" value="1"/>
</dbReference>
<protein>
    <submittedName>
        <fullName evidence="7">Uncharacterized protein</fullName>
    </submittedName>
</protein>
<keyword evidence="3 6" id="KW-1133">Transmembrane helix</keyword>
<name>A0A8H6PE13_9EURO</name>
<sequence length="211" mass="21971">MMLPTVISSAVASLMAGFLINRLGYYTPFMIGGSVLMSIGAGLLTTFTPHISEGKWIGYQILWAVGCGMSMQQASLAAQAVLPRQDAPIGISLIFFAQSLGGSVILSVDQAIYSNKLSANLGDIANVTDSGVTSIQDWVGPQDMPRFLNGYNGAVMDVFRVALAASCACVVASVLMEWKSVKAEKGGPGKGPSTANGTTTMKQNGDTGSHV</sequence>
<dbReference type="InterPro" id="IPR036259">
    <property type="entry name" value="MFS_trans_sf"/>
</dbReference>
<feature type="transmembrane region" description="Helical" evidence="6">
    <location>
        <begin position="56"/>
        <end position="75"/>
    </location>
</feature>
<feature type="region of interest" description="Disordered" evidence="5">
    <location>
        <begin position="183"/>
        <end position="211"/>
    </location>
</feature>
<feature type="compositionally biased region" description="Polar residues" evidence="5">
    <location>
        <begin position="193"/>
        <end position="211"/>
    </location>
</feature>
<evidence type="ECO:0000256" key="6">
    <source>
        <dbReference type="SAM" id="Phobius"/>
    </source>
</evidence>
<accession>A0A8H6PE13</accession>
<evidence type="ECO:0000256" key="5">
    <source>
        <dbReference type="SAM" id="MobiDB-lite"/>
    </source>
</evidence>
<dbReference type="Proteomes" id="UP000630445">
    <property type="component" value="Unassembled WGS sequence"/>
</dbReference>
<organism evidence="7 8">
    <name type="scientific">Aspergillus hiratsukae</name>
    <dbReference type="NCBI Taxonomy" id="1194566"/>
    <lineage>
        <taxon>Eukaryota</taxon>
        <taxon>Fungi</taxon>
        <taxon>Dikarya</taxon>
        <taxon>Ascomycota</taxon>
        <taxon>Pezizomycotina</taxon>
        <taxon>Eurotiomycetes</taxon>
        <taxon>Eurotiomycetidae</taxon>
        <taxon>Eurotiales</taxon>
        <taxon>Aspergillaceae</taxon>
        <taxon>Aspergillus</taxon>
        <taxon>Aspergillus subgen. Fumigati</taxon>
    </lineage>
</organism>
<dbReference type="OrthoDB" id="4459562at2759"/>
<dbReference type="AlphaFoldDB" id="A0A8H6PE13"/>
<dbReference type="PANTHER" id="PTHR23501">
    <property type="entry name" value="MAJOR FACILITATOR SUPERFAMILY"/>
    <property type="match status" value="1"/>
</dbReference>
<feature type="transmembrane region" description="Helical" evidence="6">
    <location>
        <begin position="26"/>
        <end position="44"/>
    </location>
</feature>
<proteinExistence type="predicted"/>
<dbReference type="GO" id="GO:0022857">
    <property type="term" value="F:transmembrane transporter activity"/>
    <property type="evidence" value="ECO:0007669"/>
    <property type="project" value="TreeGrafter"/>
</dbReference>
<dbReference type="SUPFAM" id="SSF103473">
    <property type="entry name" value="MFS general substrate transporter"/>
    <property type="match status" value="1"/>
</dbReference>
<evidence type="ECO:0000313" key="8">
    <source>
        <dbReference type="Proteomes" id="UP000630445"/>
    </source>
</evidence>
<evidence type="ECO:0000313" key="7">
    <source>
        <dbReference type="EMBL" id="KAF7128634.1"/>
    </source>
</evidence>
<gene>
    <name evidence="7" type="ORF">CNMCM5793_003485</name>
</gene>
<evidence type="ECO:0000256" key="2">
    <source>
        <dbReference type="ARBA" id="ARBA00022692"/>
    </source>
</evidence>
<comment type="caution">
    <text evidence="7">The sequence shown here is derived from an EMBL/GenBank/DDBJ whole genome shotgun (WGS) entry which is preliminary data.</text>
</comment>
<evidence type="ECO:0000256" key="4">
    <source>
        <dbReference type="ARBA" id="ARBA00023136"/>
    </source>
</evidence>
<comment type="subcellular location">
    <subcellularLocation>
        <location evidence="1">Membrane</location>
        <topology evidence="1">Multi-pass membrane protein</topology>
    </subcellularLocation>
</comment>
<keyword evidence="8" id="KW-1185">Reference proteome</keyword>
<evidence type="ECO:0000256" key="1">
    <source>
        <dbReference type="ARBA" id="ARBA00004141"/>
    </source>
</evidence>
<keyword evidence="2 6" id="KW-0812">Transmembrane</keyword>